<evidence type="ECO:0000313" key="2">
    <source>
        <dbReference type="Proteomes" id="UP000678393"/>
    </source>
</evidence>
<organism evidence="1 2">
    <name type="scientific">Candidula unifasciata</name>
    <dbReference type="NCBI Taxonomy" id="100452"/>
    <lineage>
        <taxon>Eukaryota</taxon>
        <taxon>Metazoa</taxon>
        <taxon>Spiralia</taxon>
        <taxon>Lophotrochozoa</taxon>
        <taxon>Mollusca</taxon>
        <taxon>Gastropoda</taxon>
        <taxon>Heterobranchia</taxon>
        <taxon>Euthyneura</taxon>
        <taxon>Panpulmonata</taxon>
        <taxon>Eupulmonata</taxon>
        <taxon>Stylommatophora</taxon>
        <taxon>Helicina</taxon>
        <taxon>Helicoidea</taxon>
        <taxon>Geomitridae</taxon>
        <taxon>Candidula</taxon>
    </lineage>
</organism>
<sequence>IVGVIAYDFPNGVIAARTGIGHRGVYNLSDYSGVEIDDTDGNCQKVEHQDRFIKIEGIQCLPATAALISTDIRHVGLIDSDNQFLGWRAPFPGIGNVTFAWTTTTPAIPVLREVRENPESEPQIVFFFNTTLGIDDKSIFDVPAKCSPASIIG</sequence>
<name>A0A8S3ZCP9_9EUPU</name>
<dbReference type="EMBL" id="CAJHNH020001872">
    <property type="protein sequence ID" value="CAG5124772.1"/>
    <property type="molecule type" value="Genomic_DNA"/>
</dbReference>
<dbReference type="AlphaFoldDB" id="A0A8S3ZCP9"/>
<keyword evidence="2" id="KW-1185">Reference proteome</keyword>
<evidence type="ECO:0000313" key="1">
    <source>
        <dbReference type="EMBL" id="CAG5124772.1"/>
    </source>
</evidence>
<dbReference type="Proteomes" id="UP000678393">
    <property type="component" value="Unassembled WGS sequence"/>
</dbReference>
<accession>A0A8S3ZCP9</accession>
<reference evidence="1" key="1">
    <citation type="submission" date="2021-04" db="EMBL/GenBank/DDBJ databases">
        <authorList>
            <consortium name="Molecular Ecology Group"/>
        </authorList>
    </citation>
    <scope>NUCLEOTIDE SEQUENCE</scope>
</reference>
<proteinExistence type="predicted"/>
<protein>
    <submittedName>
        <fullName evidence="1">Uncharacterized protein</fullName>
    </submittedName>
</protein>
<comment type="caution">
    <text evidence="1">The sequence shown here is derived from an EMBL/GenBank/DDBJ whole genome shotgun (WGS) entry which is preliminary data.</text>
</comment>
<feature type="non-terminal residue" evidence="1">
    <location>
        <position position="153"/>
    </location>
</feature>
<gene>
    <name evidence="1" type="ORF">CUNI_LOCUS10330</name>
</gene>